<dbReference type="InterPro" id="IPR003358">
    <property type="entry name" value="tRNA_(Gua-N-7)_MeTrfase_Trmb"/>
</dbReference>
<organism evidence="8 9">
    <name type="scientific">Acinetobacter shaoyimingii</name>
    <dbReference type="NCBI Taxonomy" id="2715164"/>
    <lineage>
        <taxon>Bacteria</taxon>
        <taxon>Pseudomonadati</taxon>
        <taxon>Pseudomonadota</taxon>
        <taxon>Gammaproteobacteria</taxon>
        <taxon>Moraxellales</taxon>
        <taxon>Moraxellaceae</taxon>
        <taxon>Acinetobacter</taxon>
    </lineage>
</organism>
<accession>A0A6G8RSN0</accession>
<reference evidence="8 9" key="1">
    <citation type="submission" date="2020-03" db="EMBL/GenBank/DDBJ databases">
        <authorList>
            <person name="Zhu W."/>
        </authorList>
    </citation>
    <scope>NUCLEOTIDE SEQUENCE [LARGE SCALE GENOMIC DNA]</scope>
    <source>
        <strain evidence="8 9">323-1</strain>
    </source>
</reference>
<dbReference type="PANTHER" id="PTHR23417:SF14">
    <property type="entry name" value="PENTACOTRIPEPTIDE-REPEAT REGION OF PRORP DOMAIN-CONTAINING PROTEIN"/>
    <property type="match status" value="1"/>
</dbReference>
<name>A0A6G8RSN0_9GAMM</name>
<dbReference type="GO" id="GO:0008176">
    <property type="term" value="F:tRNA (guanine(46)-N7)-methyltransferase activity"/>
    <property type="evidence" value="ECO:0007669"/>
    <property type="project" value="UniProtKB-EC"/>
</dbReference>
<evidence type="ECO:0000256" key="4">
    <source>
        <dbReference type="ARBA" id="ARBA00022603"/>
    </source>
</evidence>
<dbReference type="PROSITE" id="PS51625">
    <property type="entry name" value="SAM_MT_TRMB"/>
    <property type="match status" value="1"/>
</dbReference>
<dbReference type="PANTHER" id="PTHR23417">
    <property type="entry name" value="3-DEOXY-D-MANNO-OCTULOSONIC-ACID TRANSFERASE/TRNA GUANINE-N 7 - -METHYLTRANSFERASE"/>
    <property type="match status" value="1"/>
</dbReference>
<dbReference type="SUPFAM" id="SSF53335">
    <property type="entry name" value="S-adenosyl-L-methionine-dependent methyltransferases"/>
    <property type="match status" value="1"/>
</dbReference>
<dbReference type="GO" id="GO:0043527">
    <property type="term" value="C:tRNA methyltransferase complex"/>
    <property type="evidence" value="ECO:0007669"/>
    <property type="project" value="TreeGrafter"/>
</dbReference>
<protein>
    <recommendedName>
        <fullName evidence="3">tRNA (guanine(46)-N(7))-methyltransferase</fullName>
        <ecNumber evidence="3">2.1.1.33</ecNumber>
    </recommendedName>
</protein>
<dbReference type="Proteomes" id="UP000502297">
    <property type="component" value="Chromosome"/>
</dbReference>
<sequence>MPIRQFQAQRMHAPRDFQSIANLPICVEIGAGKGKHALLFTEQNPEHQLIAIERTREKFLAMQKQHSIEGQSNLQPIHADALPWVVHALYPKQVQQFFILYPNPEPHNPAQRWLNMPFFEFLISRLQSNGSITLASNIPEYIEEAEQQLKKIWNLPYEKQVIAKDSARTHFEVKYLERGELCQQLIITKPESYQTRFDDFQPLQGQNAQDTV</sequence>
<dbReference type="KEGG" id="asha:G8E00_01870"/>
<evidence type="ECO:0000256" key="1">
    <source>
        <dbReference type="ARBA" id="ARBA00000142"/>
    </source>
</evidence>
<evidence type="ECO:0000313" key="9">
    <source>
        <dbReference type="Proteomes" id="UP000502297"/>
    </source>
</evidence>
<comment type="catalytic activity">
    <reaction evidence="1">
        <text>guanosine(46) in tRNA + S-adenosyl-L-methionine = N(7)-methylguanosine(46) in tRNA + S-adenosyl-L-homocysteine</text>
        <dbReference type="Rhea" id="RHEA:42708"/>
        <dbReference type="Rhea" id="RHEA-COMP:10188"/>
        <dbReference type="Rhea" id="RHEA-COMP:10189"/>
        <dbReference type="ChEBI" id="CHEBI:57856"/>
        <dbReference type="ChEBI" id="CHEBI:59789"/>
        <dbReference type="ChEBI" id="CHEBI:74269"/>
        <dbReference type="ChEBI" id="CHEBI:74480"/>
        <dbReference type="EC" id="2.1.1.33"/>
    </reaction>
</comment>
<keyword evidence="9" id="KW-1185">Reference proteome</keyword>
<keyword evidence="5 8" id="KW-0808">Transferase</keyword>
<keyword evidence="7" id="KW-0819">tRNA processing</keyword>
<keyword evidence="4 8" id="KW-0489">Methyltransferase</keyword>
<proteinExistence type="predicted"/>
<comment type="function">
    <text evidence="2">Catalyzes the formation of N(7)-methylguanine at position 46 (m7G46) in tRNA.</text>
</comment>
<gene>
    <name evidence="8" type="ORF">G8E00_01870</name>
</gene>
<dbReference type="Gene3D" id="3.40.50.150">
    <property type="entry name" value="Vaccinia Virus protein VP39"/>
    <property type="match status" value="1"/>
</dbReference>
<dbReference type="EC" id="2.1.1.33" evidence="3"/>
<evidence type="ECO:0000256" key="3">
    <source>
        <dbReference type="ARBA" id="ARBA00011977"/>
    </source>
</evidence>
<evidence type="ECO:0000313" key="8">
    <source>
        <dbReference type="EMBL" id="QIO04798.1"/>
    </source>
</evidence>
<keyword evidence="6" id="KW-0949">S-adenosyl-L-methionine</keyword>
<dbReference type="Pfam" id="PF02390">
    <property type="entry name" value="Methyltransf_4"/>
    <property type="match status" value="1"/>
</dbReference>
<evidence type="ECO:0000256" key="2">
    <source>
        <dbReference type="ARBA" id="ARBA00003015"/>
    </source>
</evidence>
<dbReference type="AlphaFoldDB" id="A0A6G8RSN0"/>
<evidence type="ECO:0000256" key="5">
    <source>
        <dbReference type="ARBA" id="ARBA00022679"/>
    </source>
</evidence>
<dbReference type="InterPro" id="IPR029063">
    <property type="entry name" value="SAM-dependent_MTases_sf"/>
</dbReference>
<dbReference type="EMBL" id="CP049801">
    <property type="protein sequence ID" value="QIO04798.1"/>
    <property type="molecule type" value="Genomic_DNA"/>
</dbReference>
<evidence type="ECO:0000256" key="6">
    <source>
        <dbReference type="ARBA" id="ARBA00022691"/>
    </source>
</evidence>
<evidence type="ECO:0000256" key="7">
    <source>
        <dbReference type="ARBA" id="ARBA00022694"/>
    </source>
</evidence>